<evidence type="ECO:0000256" key="1">
    <source>
        <dbReference type="ARBA" id="ARBA00022676"/>
    </source>
</evidence>
<sequence>MAIALVDAHTAPEHDRYCAEVAAALTRLGHRVTRYTRLTGDDPAETTAVEQYRVVRLAVGPARPVPSAHLVAHAQEFGDRLRARWQRDRPNVVHSCCWVSGVVTALAARAARVPVVHTAHHLSPTGDQQETKIERLLARSVDRVITTSTTARGRVVAAGAARSRAVVIPWGVEASLFRPTGPVAPTSARYRVVAAAAGAETVVEALIALPDTELVVVGPASARLREAAARLGVGSRVSHRRDVARADRPALLRSADVVVQVPREERFGVLALEAMGCARAVVATAAGGLLDTVIDGVTGVHVPPGDPRALARALRALLSDRPRREAMGLAGADRARTRYDWAQVGGELERLYRPLVAPPAVSARPAPGTRPGTAPR</sequence>
<dbReference type="Pfam" id="PF13439">
    <property type="entry name" value="Glyco_transf_4"/>
    <property type="match status" value="1"/>
</dbReference>
<gene>
    <name evidence="5" type="ORF">BJP25_09250</name>
</gene>
<organism evidence="5 6">
    <name type="scientific">Actinokineospora bangkokensis</name>
    <dbReference type="NCBI Taxonomy" id="1193682"/>
    <lineage>
        <taxon>Bacteria</taxon>
        <taxon>Bacillati</taxon>
        <taxon>Actinomycetota</taxon>
        <taxon>Actinomycetes</taxon>
        <taxon>Pseudonocardiales</taxon>
        <taxon>Pseudonocardiaceae</taxon>
        <taxon>Actinokineospora</taxon>
    </lineage>
</organism>
<proteinExistence type="predicted"/>
<keyword evidence="2" id="KW-0808">Transferase</keyword>
<name>A0A1Q9LSC5_9PSEU</name>
<dbReference type="EMBL" id="MKQR01000006">
    <property type="protein sequence ID" value="OLR94894.1"/>
    <property type="molecule type" value="Genomic_DNA"/>
</dbReference>
<evidence type="ECO:0000259" key="3">
    <source>
        <dbReference type="Pfam" id="PF00534"/>
    </source>
</evidence>
<dbReference type="SUPFAM" id="SSF53756">
    <property type="entry name" value="UDP-Glycosyltransferase/glycogen phosphorylase"/>
    <property type="match status" value="1"/>
</dbReference>
<dbReference type="InterPro" id="IPR028098">
    <property type="entry name" value="Glyco_trans_4-like_N"/>
</dbReference>
<dbReference type="PANTHER" id="PTHR12526:SF635">
    <property type="entry name" value="GLYCOSYL TRANSFERASE GROUP 1"/>
    <property type="match status" value="1"/>
</dbReference>
<dbReference type="Gene3D" id="3.40.50.2000">
    <property type="entry name" value="Glycogen Phosphorylase B"/>
    <property type="match status" value="2"/>
</dbReference>
<evidence type="ECO:0000313" key="6">
    <source>
        <dbReference type="Proteomes" id="UP000186040"/>
    </source>
</evidence>
<protein>
    <recommendedName>
        <fullName evidence="7">Glycosyl transferase</fullName>
    </recommendedName>
</protein>
<dbReference type="InterPro" id="IPR001296">
    <property type="entry name" value="Glyco_trans_1"/>
</dbReference>
<keyword evidence="1" id="KW-0328">Glycosyltransferase</keyword>
<dbReference type="Pfam" id="PF00534">
    <property type="entry name" value="Glycos_transf_1"/>
    <property type="match status" value="1"/>
</dbReference>
<dbReference type="AlphaFoldDB" id="A0A1Q9LSC5"/>
<accession>A0A1Q9LSC5</accession>
<evidence type="ECO:0008006" key="7">
    <source>
        <dbReference type="Google" id="ProtNLM"/>
    </source>
</evidence>
<evidence type="ECO:0000259" key="4">
    <source>
        <dbReference type="Pfam" id="PF13439"/>
    </source>
</evidence>
<dbReference type="Proteomes" id="UP000186040">
    <property type="component" value="Unassembled WGS sequence"/>
</dbReference>
<evidence type="ECO:0000256" key="2">
    <source>
        <dbReference type="ARBA" id="ARBA00022679"/>
    </source>
</evidence>
<dbReference type="STRING" id="1193682.BJP25_09250"/>
<evidence type="ECO:0000313" key="5">
    <source>
        <dbReference type="EMBL" id="OLR94894.1"/>
    </source>
</evidence>
<feature type="domain" description="Glycosyl transferase family 1" evidence="3">
    <location>
        <begin position="198"/>
        <end position="331"/>
    </location>
</feature>
<reference evidence="5 6" key="1">
    <citation type="submission" date="2016-10" db="EMBL/GenBank/DDBJ databases">
        <title>The Draft Genome Sequence of Actinokineospora bangkokensis 44EHWT reveals the biosynthetic pathway of antifungal compounds Thailandins with unusual extender unit butylmalonyl-CoA.</title>
        <authorList>
            <person name="Greule A."/>
            <person name="Intra B."/>
            <person name="Flemming S."/>
            <person name="Rommel M.G."/>
            <person name="Panbangred W."/>
            <person name="Bechthold A."/>
        </authorList>
    </citation>
    <scope>NUCLEOTIDE SEQUENCE [LARGE SCALE GENOMIC DNA]</scope>
    <source>
        <strain evidence="5 6">44EHW</strain>
    </source>
</reference>
<dbReference type="PANTHER" id="PTHR12526">
    <property type="entry name" value="GLYCOSYLTRANSFERASE"/>
    <property type="match status" value="1"/>
</dbReference>
<comment type="caution">
    <text evidence="5">The sequence shown here is derived from an EMBL/GenBank/DDBJ whole genome shotgun (WGS) entry which is preliminary data.</text>
</comment>
<dbReference type="GO" id="GO:0016757">
    <property type="term" value="F:glycosyltransferase activity"/>
    <property type="evidence" value="ECO:0007669"/>
    <property type="project" value="UniProtKB-KW"/>
</dbReference>
<feature type="domain" description="Glycosyltransferase subfamily 4-like N-terminal" evidence="4">
    <location>
        <begin position="16"/>
        <end position="174"/>
    </location>
</feature>
<keyword evidence="6" id="KW-1185">Reference proteome</keyword>